<dbReference type="InterPro" id="IPR036770">
    <property type="entry name" value="Ankyrin_rpt-contain_sf"/>
</dbReference>
<name>A0A485KUV0_9STRA</name>
<evidence type="ECO:0000313" key="1">
    <source>
        <dbReference type="EMBL" id="KAF0697425.1"/>
    </source>
</evidence>
<reference evidence="2 3" key="1">
    <citation type="submission" date="2019-03" db="EMBL/GenBank/DDBJ databases">
        <authorList>
            <person name="Gaulin E."/>
            <person name="Dumas B."/>
        </authorList>
    </citation>
    <scope>NUCLEOTIDE SEQUENCE [LARGE SCALE GENOMIC DNA]</scope>
    <source>
        <strain evidence="2">CBS 568.67</strain>
    </source>
</reference>
<keyword evidence="3" id="KW-1185">Reference proteome</keyword>
<sequence length="527" mass="59866">MVPHRPPKLRRFDAHRNLYTSVLSSIDLMTEITAFQCGIFEDMRPFVRFASYVDWTEYFRFTSTHNVNWSDFTGIGDCLDTWLCFRTVEDVPLLVKHLPWLREILAMVAIQRKNVPLARAVDISRCHPLVIHAGVQQAYTDGCVPLLKHFYPHHKIPWQNVDEFCLLRCQSVDVVAYLSDIEASIFSHRTMDRAANYGCLPILKWLHTHRTEGCTTNAMNSASICGRLEVVQFLHKHRTEGCTTDAMDFAAASGHLEVVRFLHENRTEGCTTNAMNSASLFGHLEVVQFLHKHRTEGCTDAMDFAATRGHLEIVRFLHENRTEGCTTSAMNSAAANGHLDVVRWLNANRTEGICTLHANAPDNACFFEDDEIDVATALILSRRSRRKGRLSSTVWGGSRPGKKAIVQRRRVFYGGLLKQDYWGPNRLYTADMFRRNFYMPIGLFDSIVADVAVHDSFFQQTNSAAGQIGFTSLKKIVAAVRMLTSGVSARDLDDKYRMSETTALTSLKCFSRHLTNCMLNRRFGNRI</sequence>
<dbReference type="InterPro" id="IPR002110">
    <property type="entry name" value="Ankyrin_rpt"/>
</dbReference>
<dbReference type="SUPFAM" id="SSF48403">
    <property type="entry name" value="Ankyrin repeat"/>
    <property type="match status" value="1"/>
</dbReference>
<protein>
    <submittedName>
        <fullName evidence="2">Aste57867_11905 protein</fullName>
    </submittedName>
</protein>
<evidence type="ECO:0000313" key="2">
    <source>
        <dbReference type="EMBL" id="VFT88760.1"/>
    </source>
</evidence>
<dbReference type="PANTHER" id="PTHR46586:SF3">
    <property type="entry name" value="ANKYRIN REPEAT-CONTAINING PROTEIN"/>
    <property type="match status" value="1"/>
</dbReference>
<dbReference type="AlphaFoldDB" id="A0A485KUV0"/>
<dbReference type="PANTHER" id="PTHR46586">
    <property type="entry name" value="ANKYRIN REPEAT-CONTAINING PROTEIN"/>
    <property type="match status" value="1"/>
</dbReference>
<dbReference type="Pfam" id="PF13637">
    <property type="entry name" value="Ank_4"/>
    <property type="match status" value="3"/>
</dbReference>
<dbReference type="Gene3D" id="1.25.40.20">
    <property type="entry name" value="Ankyrin repeat-containing domain"/>
    <property type="match status" value="2"/>
</dbReference>
<dbReference type="InterPro" id="IPR052050">
    <property type="entry name" value="SecEffector_AnkRepeat"/>
</dbReference>
<proteinExistence type="predicted"/>
<dbReference type="OrthoDB" id="58076at2759"/>
<gene>
    <name evidence="2" type="primary">Aste57867_11905</name>
    <name evidence="1" type="ORF">As57867_011860</name>
    <name evidence="2" type="ORF">ASTE57867_11905</name>
</gene>
<dbReference type="EMBL" id="CAADRA010005341">
    <property type="protein sequence ID" value="VFT88760.1"/>
    <property type="molecule type" value="Genomic_DNA"/>
</dbReference>
<dbReference type="EMBL" id="VJMH01005320">
    <property type="protein sequence ID" value="KAF0697425.1"/>
    <property type="molecule type" value="Genomic_DNA"/>
</dbReference>
<reference evidence="1" key="2">
    <citation type="submission" date="2019-06" db="EMBL/GenBank/DDBJ databases">
        <title>Genomics analysis of Aphanomyces spp. identifies a new class of oomycete effector associated with host adaptation.</title>
        <authorList>
            <person name="Gaulin E."/>
        </authorList>
    </citation>
    <scope>NUCLEOTIDE SEQUENCE</scope>
    <source>
        <strain evidence="1">CBS 578.67</strain>
    </source>
</reference>
<evidence type="ECO:0000313" key="3">
    <source>
        <dbReference type="Proteomes" id="UP000332933"/>
    </source>
</evidence>
<organism evidence="2 3">
    <name type="scientific">Aphanomyces stellatus</name>
    <dbReference type="NCBI Taxonomy" id="120398"/>
    <lineage>
        <taxon>Eukaryota</taxon>
        <taxon>Sar</taxon>
        <taxon>Stramenopiles</taxon>
        <taxon>Oomycota</taxon>
        <taxon>Saprolegniomycetes</taxon>
        <taxon>Saprolegniales</taxon>
        <taxon>Verrucalvaceae</taxon>
        <taxon>Aphanomyces</taxon>
    </lineage>
</organism>
<dbReference type="Proteomes" id="UP000332933">
    <property type="component" value="Unassembled WGS sequence"/>
</dbReference>
<accession>A0A485KUV0</accession>